<name>A0A495VWB7_9PSEU</name>
<organism evidence="1 2">
    <name type="scientific">Saccharothrix australiensis</name>
    <dbReference type="NCBI Taxonomy" id="2072"/>
    <lineage>
        <taxon>Bacteria</taxon>
        <taxon>Bacillati</taxon>
        <taxon>Actinomycetota</taxon>
        <taxon>Actinomycetes</taxon>
        <taxon>Pseudonocardiales</taxon>
        <taxon>Pseudonocardiaceae</taxon>
        <taxon>Saccharothrix</taxon>
    </lineage>
</organism>
<gene>
    <name evidence="1" type="ORF">C8E97_2226</name>
</gene>
<protein>
    <submittedName>
        <fullName evidence="1">Uncharacterized protein</fullName>
    </submittedName>
</protein>
<dbReference type="Proteomes" id="UP000282084">
    <property type="component" value="Unassembled WGS sequence"/>
</dbReference>
<comment type="caution">
    <text evidence="1">The sequence shown here is derived from an EMBL/GenBank/DDBJ whole genome shotgun (WGS) entry which is preliminary data.</text>
</comment>
<evidence type="ECO:0000313" key="1">
    <source>
        <dbReference type="EMBL" id="RKT53652.1"/>
    </source>
</evidence>
<keyword evidence="2" id="KW-1185">Reference proteome</keyword>
<reference evidence="1 2" key="1">
    <citation type="submission" date="2018-10" db="EMBL/GenBank/DDBJ databases">
        <title>Sequencing the genomes of 1000 actinobacteria strains.</title>
        <authorList>
            <person name="Klenk H.-P."/>
        </authorList>
    </citation>
    <scope>NUCLEOTIDE SEQUENCE [LARGE SCALE GENOMIC DNA]</scope>
    <source>
        <strain evidence="1 2">DSM 43800</strain>
    </source>
</reference>
<proteinExistence type="predicted"/>
<dbReference type="EMBL" id="RBXO01000001">
    <property type="protein sequence ID" value="RKT53652.1"/>
    <property type="molecule type" value="Genomic_DNA"/>
</dbReference>
<dbReference type="OrthoDB" id="4280462at2"/>
<accession>A0A495VWB7</accession>
<sequence>MDPRPLTERERAVLEALLAVEFRGAEVLRRQAAEVMVIGMCGCGCPSIDFRSTHGRGMAVRVNAATPDHDGLFLYTVEGFEGTEALGGIEWVGVGGTDPDEFPPPSLLRIEPL</sequence>
<evidence type="ECO:0000313" key="2">
    <source>
        <dbReference type="Proteomes" id="UP000282084"/>
    </source>
</evidence>
<dbReference type="RefSeq" id="WP_121004152.1">
    <property type="nucleotide sequence ID" value="NZ_RBXO01000001.1"/>
</dbReference>
<dbReference type="AlphaFoldDB" id="A0A495VWB7"/>